<keyword evidence="3" id="KW-0540">Nuclease</keyword>
<dbReference type="SUPFAM" id="SSF56672">
    <property type="entry name" value="DNA/RNA polymerases"/>
    <property type="match status" value="1"/>
</dbReference>
<gene>
    <name evidence="8" type="primary">pol</name>
    <name evidence="8" type="ORF">CR513_41303</name>
</gene>
<evidence type="ECO:0000313" key="8">
    <source>
        <dbReference type="EMBL" id="RDX78428.1"/>
    </source>
</evidence>
<evidence type="ECO:0000256" key="4">
    <source>
        <dbReference type="ARBA" id="ARBA00022759"/>
    </source>
</evidence>
<accession>A0A371FJC8</accession>
<dbReference type="Pfam" id="PF17917">
    <property type="entry name" value="RT_RNaseH"/>
    <property type="match status" value="1"/>
</dbReference>
<proteinExistence type="predicted"/>
<dbReference type="InterPro" id="IPR041373">
    <property type="entry name" value="RT_RNaseH"/>
</dbReference>
<dbReference type="AlphaFoldDB" id="A0A371FJC8"/>
<feature type="domain" description="Reverse transcriptase RNase H-like" evidence="7">
    <location>
        <begin position="5"/>
        <end position="61"/>
    </location>
</feature>
<keyword evidence="4" id="KW-0255">Endonuclease</keyword>
<dbReference type="Proteomes" id="UP000257109">
    <property type="component" value="Unassembled WGS sequence"/>
</dbReference>
<feature type="non-terminal residue" evidence="8">
    <location>
        <position position="1"/>
    </location>
</feature>
<evidence type="ECO:0000256" key="3">
    <source>
        <dbReference type="ARBA" id="ARBA00022722"/>
    </source>
</evidence>
<organism evidence="8 9">
    <name type="scientific">Mucuna pruriens</name>
    <name type="common">Velvet bean</name>
    <name type="synonym">Dolichos pruriens</name>
    <dbReference type="NCBI Taxonomy" id="157652"/>
    <lineage>
        <taxon>Eukaryota</taxon>
        <taxon>Viridiplantae</taxon>
        <taxon>Streptophyta</taxon>
        <taxon>Embryophyta</taxon>
        <taxon>Tracheophyta</taxon>
        <taxon>Spermatophyta</taxon>
        <taxon>Magnoliopsida</taxon>
        <taxon>eudicotyledons</taxon>
        <taxon>Gunneridae</taxon>
        <taxon>Pentapetalae</taxon>
        <taxon>rosids</taxon>
        <taxon>fabids</taxon>
        <taxon>Fabales</taxon>
        <taxon>Fabaceae</taxon>
        <taxon>Papilionoideae</taxon>
        <taxon>50 kb inversion clade</taxon>
        <taxon>NPAAA clade</taxon>
        <taxon>indigoferoid/millettioid clade</taxon>
        <taxon>Phaseoleae</taxon>
        <taxon>Mucuna</taxon>
    </lineage>
</organism>
<evidence type="ECO:0000256" key="2">
    <source>
        <dbReference type="ARBA" id="ARBA00022695"/>
    </source>
</evidence>
<dbReference type="PANTHER" id="PTHR35046:SF9">
    <property type="entry name" value="RNA-DIRECTED DNA POLYMERASE"/>
    <property type="match status" value="1"/>
</dbReference>
<keyword evidence="9" id="KW-1185">Reference proteome</keyword>
<dbReference type="OrthoDB" id="1714782at2759"/>
<dbReference type="GO" id="GO:0016787">
    <property type="term" value="F:hydrolase activity"/>
    <property type="evidence" value="ECO:0007669"/>
    <property type="project" value="UniProtKB-KW"/>
</dbReference>
<keyword evidence="1" id="KW-0808">Transferase</keyword>
<name>A0A371FJC8_MUCPR</name>
<evidence type="ECO:0000313" key="9">
    <source>
        <dbReference type="Proteomes" id="UP000257109"/>
    </source>
</evidence>
<keyword evidence="2" id="KW-0548">Nucleotidyltransferase</keyword>
<evidence type="ECO:0000256" key="1">
    <source>
        <dbReference type="ARBA" id="ARBA00022679"/>
    </source>
</evidence>
<dbReference type="PANTHER" id="PTHR35046">
    <property type="entry name" value="ZINC KNUCKLE (CCHC-TYPE) FAMILY PROTEIN"/>
    <property type="match status" value="1"/>
</dbReference>
<dbReference type="EMBL" id="QJKJ01008872">
    <property type="protein sequence ID" value="RDX78428.1"/>
    <property type="molecule type" value="Genomic_DNA"/>
</dbReference>
<evidence type="ECO:0000256" key="5">
    <source>
        <dbReference type="ARBA" id="ARBA00022801"/>
    </source>
</evidence>
<keyword evidence="6" id="KW-0695">RNA-directed DNA polymerase</keyword>
<evidence type="ECO:0000256" key="6">
    <source>
        <dbReference type="ARBA" id="ARBA00022918"/>
    </source>
</evidence>
<protein>
    <submittedName>
        <fullName evidence="8">Retrovirus-related Pol polyprotein</fullName>
    </submittedName>
</protein>
<sequence>MLLQEGHPISFFIEKFKGAQLYYSTYDKELYALVWHHYLLTKKFIVHRDHKSLKYLKGQQKLRDMPSG</sequence>
<keyword evidence="5" id="KW-0378">Hydrolase</keyword>
<comment type="caution">
    <text evidence="8">The sequence shown here is derived from an EMBL/GenBank/DDBJ whole genome shotgun (WGS) entry which is preliminary data.</text>
</comment>
<dbReference type="GO" id="GO:0003964">
    <property type="term" value="F:RNA-directed DNA polymerase activity"/>
    <property type="evidence" value="ECO:0007669"/>
    <property type="project" value="UniProtKB-KW"/>
</dbReference>
<dbReference type="InterPro" id="IPR043502">
    <property type="entry name" value="DNA/RNA_pol_sf"/>
</dbReference>
<reference evidence="8" key="1">
    <citation type="submission" date="2018-05" db="EMBL/GenBank/DDBJ databases">
        <title>Draft genome of Mucuna pruriens seed.</title>
        <authorList>
            <person name="Nnadi N.E."/>
            <person name="Vos R."/>
            <person name="Hasami M.H."/>
            <person name="Devisetty U.K."/>
            <person name="Aguiy J.C."/>
        </authorList>
    </citation>
    <scope>NUCLEOTIDE SEQUENCE [LARGE SCALE GENOMIC DNA]</scope>
    <source>
        <strain evidence="8">JCA_2017</strain>
    </source>
</reference>
<dbReference type="GO" id="GO:0004519">
    <property type="term" value="F:endonuclease activity"/>
    <property type="evidence" value="ECO:0007669"/>
    <property type="project" value="UniProtKB-KW"/>
</dbReference>
<evidence type="ECO:0000259" key="7">
    <source>
        <dbReference type="Pfam" id="PF17917"/>
    </source>
</evidence>